<name>A0A498R7D3_9FIRM</name>
<dbReference type="InterPro" id="IPR000671">
    <property type="entry name" value="Peptidase_A31"/>
</dbReference>
<comment type="similarity">
    <text evidence="1">Belongs to the peptidase A31 family.</text>
</comment>
<protein>
    <submittedName>
        <fullName evidence="8">Hydrogen uptake protein signature</fullName>
    </submittedName>
</protein>
<evidence type="ECO:0000256" key="6">
    <source>
        <dbReference type="ARBA" id="ARBA00022801"/>
    </source>
</evidence>
<dbReference type="Proteomes" id="UP000277811">
    <property type="component" value="Unassembled WGS sequence"/>
</dbReference>
<evidence type="ECO:0000313" key="9">
    <source>
        <dbReference type="Proteomes" id="UP000277811"/>
    </source>
</evidence>
<evidence type="ECO:0000256" key="4">
    <source>
        <dbReference type="ARBA" id="ARBA00022723"/>
    </source>
</evidence>
<dbReference type="Pfam" id="PF01750">
    <property type="entry name" value="HycI"/>
    <property type="match status" value="1"/>
</dbReference>
<dbReference type="GO" id="GO:0046872">
    <property type="term" value="F:metal ion binding"/>
    <property type="evidence" value="ECO:0007669"/>
    <property type="project" value="UniProtKB-KW"/>
</dbReference>
<dbReference type="CDD" id="cd06062">
    <property type="entry name" value="H2MP_MemB-H2up"/>
    <property type="match status" value="1"/>
</dbReference>
<keyword evidence="6" id="KW-0378">Hydrolase</keyword>
<evidence type="ECO:0000256" key="7">
    <source>
        <dbReference type="PIRSR" id="PIRSR604419-1"/>
    </source>
</evidence>
<reference evidence="8 9" key="1">
    <citation type="submission" date="2018-06" db="EMBL/GenBank/DDBJ databases">
        <authorList>
            <person name="Strepis N."/>
        </authorList>
    </citation>
    <scope>NUCLEOTIDE SEQUENCE [LARGE SCALE GENOMIC DNA]</scope>
    <source>
        <strain evidence="8">LUCI</strain>
    </source>
</reference>
<evidence type="ECO:0000256" key="5">
    <source>
        <dbReference type="ARBA" id="ARBA00022750"/>
    </source>
</evidence>
<dbReference type="EMBL" id="UPPP01000068">
    <property type="protein sequence ID" value="VBB06807.1"/>
    <property type="molecule type" value="Genomic_DNA"/>
</dbReference>
<sequence>MLQVTILGVGNILLQDEGFGVRVVEQLSERYVFPDSVQVLDGGTLGMELVSFLLETEKLILVDAILGSGLPGSFYCYRNGAVNTYMAEKASMHGVGMQEILKVLELMEKSIPEIVVMGVQPLSLEAGTELSVPVQIQVNRVMDEVVSCLKQWQIAVDLK</sequence>
<evidence type="ECO:0000256" key="2">
    <source>
        <dbReference type="ARBA" id="ARBA00022596"/>
    </source>
</evidence>
<keyword evidence="9" id="KW-1185">Reference proteome</keyword>
<dbReference type="RefSeq" id="WP_122627757.1">
    <property type="nucleotide sequence ID" value="NZ_UPPP01000068.1"/>
</dbReference>
<feature type="binding site" evidence="7">
    <location>
        <position position="17"/>
    </location>
    <ligand>
        <name>Ni(2+)</name>
        <dbReference type="ChEBI" id="CHEBI:49786"/>
    </ligand>
</feature>
<keyword evidence="4 7" id="KW-0479">Metal-binding</keyword>
<feature type="binding site" evidence="7">
    <location>
        <position position="63"/>
    </location>
    <ligand>
        <name>Ni(2+)</name>
        <dbReference type="ChEBI" id="CHEBI:49786"/>
    </ligand>
</feature>
<dbReference type="NCBIfam" id="TIGR00140">
    <property type="entry name" value="hupD"/>
    <property type="match status" value="1"/>
</dbReference>
<dbReference type="InterPro" id="IPR023430">
    <property type="entry name" value="Pept_HybD-like_dom_sf"/>
</dbReference>
<dbReference type="PRINTS" id="PR00446">
    <property type="entry name" value="HYDRGNUPTAKE"/>
</dbReference>
<dbReference type="GO" id="GO:0004190">
    <property type="term" value="F:aspartic-type endopeptidase activity"/>
    <property type="evidence" value="ECO:0007669"/>
    <property type="project" value="UniProtKB-KW"/>
</dbReference>
<feature type="binding site" evidence="7">
    <location>
        <position position="93"/>
    </location>
    <ligand>
        <name>Ni(2+)</name>
        <dbReference type="ChEBI" id="CHEBI:49786"/>
    </ligand>
</feature>
<dbReference type="OrthoDB" id="9794619at2"/>
<dbReference type="FunFam" id="3.40.50.1450:FF:000002">
    <property type="entry name" value="Hydrogenase 1 maturation protease"/>
    <property type="match status" value="1"/>
</dbReference>
<dbReference type="InterPro" id="IPR004419">
    <property type="entry name" value="Pept_A31_hyd_express"/>
</dbReference>
<keyword evidence="2 7" id="KW-0533">Nickel</keyword>
<gene>
    <name evidence="8" type="ORF">LUCI_2044</name>
</gene>
<evidence type="ECO:0000256" key="3">
    <source>
        <dbReference type="ARBA" id="ARBA00022670"/>
    </source>
</evidence>
<dbReference type="SUPFAM" id="SSF53163">
    <property type="entry name" value="HybD-like"/>
    <property type="match status" value="1"/>
</dbReference>
<dbReference type="GO" id="GO:0016485">
    <property type="term" value="P:protein processing"/>
    <property type="evidence" value="ECO:0007669"/>
    <property type="project" value="InterPro"/>
</dbReference>
<evidence type="ECO:0000256" key="1">
    <source>
        <dbReference type="ARBA" id="ARBA00006814"/>
    </source>
</evidence>
<organism evidence="8 9">
    <name type="scientific">Lucifera butyrica</name>
    <dbReference type="NCBI Taxonomy" id="1351585"/>
    <lineage>
        <taxon>Bacteria</taxon>
        <taxon>Bacillati</taxon>
        <taxon>Bacillota</taxon>
        <taxon>Negativicutes</taxon>
        <taxon>Veillonellales</taxon>
        <taxon>Veillonellaceae</taxon>
        <taxon>Lucifera</taxon>
    </lineage>
</organism>
<dbReference type="PANTHER" id="PTHR30302">
    <property type="entry name" value="HYDROGENASE 1 MATURATION PROTEASE"/>
    <property type="match status" value="1"/>
</dbReference>
<dbReference type="AlphaFoldDB" id="A0A498R7D3"/>
<accession>A0A498R7D3</accession>
<proteinExistence type="inferred from homology"/>
<dbReference type="Gene3D" id="3.40.50.1450">
    <property type="entry name" value="HybD-like"/>
    <property type="match status" value="1"/>
</dbReference>
<keyword evidence="3" id="KW-0645">Protease</keyword>
<keyword evidence="5" id="KW-0064">Aspartyl protease</keyword>
<evidence type="ECO:0000313" key="8">
    <source>
        <dbReference type="EMBL" id="VBB06807.1"/>
    </source>
</evidence>
<dbReference type="NCBIfam" id="TIGR00072">
    <property type="entry name" value="hydrog_prot"/>
    <property type="match status" value="1"/>
</dbReference>
<dbReference type="PANTHER" id="PTHR30302:SF1">
    <property type="entry name" value="HYDROGENASE 2 MATURATION PROTEASE"/>
    <property type="match status" value="1"/>
</dbReference>
<dbReference type="GO" id="GO:0008047">
    <property type="term" value="F:enzyme activator activity"/>
    <property type="evidence" value="ECO:0007669"/>
    <property type="project" value="InterPro"/>
</dbReference>